<protein>
    <submittedName>
        <fullName evidence="1">Uncharacterized protein</fullName>
    </submittedName>
</protein>
<proteinExistence type="predicted"/>
<keyword evidence="2" id="KW-1185">Reference proteome</keyword>
<evidence type="ECO:0000313" key="1">
    <source>
        <dbReference type="EMBL" id="GIX95750.1"/>
    </source>
</evidence>
<gene>
    <name evidence="1" type="ORF">CDAR_365001</name>
</gene>
<name>A0AAV4PID2_9ARAC</name>
<dbReference type="EMBL" id="BPLQ01002806">
    <property type="protein sequence ID" value="GIX95750.1"/>
    <property type="molecule type" value="Genomic_DNA"/>
</dbReference>
<reference evidence="1 2" key="1">
    <citation type="submission" date="2021-06" db="EMBL/GenBank/DDBJ databases">
        <title>Caerostris darwini draft genome.</title>
        <authorList>
            <person name="Kono N."/>
            <person name="Arakawa K."/>
        </authorList>
    </citation>
    <scope>NUCLEOTIDE SEQUENCE [LARGE SCALE GENOMIC DNA]</scope>
</reference>
<accession>A0AAV4PID2</accession>
<dbReference type="Proteomes" id="UP001054837">
    <property type="component" value="Unassembled WGS sequence"/>
</dbReference>
<comment type="caution">
    <text evidence="1">The sequence shown here is derived from an EMBL/GenBank/DDBJ whole genome shotgun (WGS) entry which is preliminary data.</text>
</comment>
<organism evidence="1 2">
    <name type="scientific">Caerostris darwini</name>
    <dbReference type="NCBI Taxonomy" id="1538125"/>
    <lineage>
        <taxon>Eukaryota</taxon>
        <taxon>Metazoa</taxon>
        <taxon>Ecdysozoa</taxon>
        <taxon>Arthropoda</taxon>
        <taxon>Chelicerata</taxon>
        <taxon>Arachnida</taxon>
        <taxon>Araneae</taxon>
        <taxon>Araneomorphae</taxon>
        <taxon>Entelegynae</taxon>
        <taxon>Araneoidea</taxon>
        <taxon>Araneidae</taxon>
        <taxon>Caerostris</taxon>
    </lineage>
</organism>
<evidence type="ECO:0000313" key="2">
    <source>
        <dbReference type="Proteomes" id="UP001054837"/>
    </source>
</evidence>
<feature type="non-terminal residue" evidence="1">
    <location>
        <position position="1"/>
    </location>
</feature>
<dbReference type="AlphaFoldDB" id="A0AAV4PID2"/>
<sequence>EPKDRSLANWRPRRLLMLVNTCRFTPIHKIREFVDYPSVFAEG</sequence>